<comment type="caution">
    <text evidence="3">The sequence shown here is derived from an EMBL/GenBank/DDBJ whole genome shotgun (WGS) entry which is preliminary data.</text>
</comment>
<dbReference type="CDD" id="cd10969">
    <property type="entry name" value="CE4_Ecf1_like_5s"/>
    <property type="match status" value="1"/>
</dbReference>
<dbReference type="InterPro" id="IPR051398">
    <property type="entry name" value="Polysacch_Deacetylase"/>
</dbReference>
<feature type="domain" description="NodB homology" evidence="2">
    <location>
        <begin position="103"/>
        <end position="292"/>
    </location>
</feature>
<gene>
    <name evidence="3" type="ORF">H8702_07015</name>
</gene>
<reference evidence="3" key="1">
    <citation type="submission" date="2020-08" db="EMBL/GenBank/DDBJ databases">
        <title>Genome public.</title>
        <authorList>
            <person name="Liu C."/>
            <person name="Sun Q."/>
        </authorList>
    </citation>
    <scope>NUCLEOTIDE SEQUENCE</scope>
    <source>
        <strain evidence="3">NSJ-15</strain>
    </source>
</reference>
<dbReference type="Gene3D" id="3.20.20.370">
    <property type="entry name" value="Glycoside hydrolase/deacetylase"/>
    <property type="match status" value="1"/>
</dbReference>
<dbReference type="RefSeq" id="WP_093989181.1">
    <property type="nucleotide sequence ID" value="NZ_FYDD01000004.1"/>
</dbReference>
<evidence type="ECO:0000313" key="3">
    <source>
        <dbReference type="EMBL" id="MBC8610873.1"/>
    </source>
</evidence>
<dbReference type="GO" id="GO:0016810">
    <property type="term" value="F:hydrolase activity, acting on carbon-nitrogen (but not peptide) bonds"/>
    <property type="evidence" value="ECO:0007669"/>
    <property type="project" value="InterPro"/>
</dbReference>
<proteinExistence type="predicted"/>
<dbReference type="Pfam" id="PF01522">
    <property type="entry name" value="Polysacc_deac_1"/>
    <property type="match status" value="1"/>
</dbReference>
<dbReference type="PROSITE" id="PS51677">
    <property type="entry name" value="NODB"/>
    <property type="match status" value="1"/>
</dbReference>
<dbReference type="OrthoDB" id="9778320at2"/>
<dbReference type="SUPFAM" id="SSF88713">
    <property type="entry name" value="Glycoside hydrolase/deacetylase"/>
    <property type="match status" value="1"/>
</dbReference>
<accession>A0A8J6TUU5</accession>
<dbReference type="PANTHER" id="PTHR34216:SF7">
    <property type="entry name" value="POLY-BETA-1,6-N-ACETYL-D-GLUCOSAMINE N-DEACETYLASE"/>
    <property type="match status" value="1"/>
</dbReference>
<dbReference type="GO" id="GO:0005975">
    <property type="term" value="P:carbohydrate metabolic process"/>
    <property type="evidence" value="ECO:0007669"/>
    <property type="project" value="InterPro"/>
</dbReference>
<evidence type="ECO:0000313" key="4">
    <source>
        <dbReference type="Proteomes" id="UP000632659"/>
    </source>
</evidence>
<name>A0A8J6TUU5_9FIRM</name>
<sequence>MKENIIGVLSGILLVLVMIGNTVFTAITEQAASETATAVQEQVQLPVLMYHQILKDPARQGAYVTSPQQFEKDLQYIQKEGYQTVTLAQIENYVTMGEPLPEKPILITFDDGYESAYGYVYPLLKEYKMHAVISIVGKYTDLYSGNITKSMSYAHASWDELREMQRSGTFEVQNHTYDLHKTSPRKGVRKLDSESESQYRELLLSDLGSLNDEIEEELSVRPIAFAYPFGAFSKSTDPLLREMGFRIVMTSEEKVNYLSPGMYPNGELIRLKRFNRANGLSSEAFFSKWEKN</sequence>
<dbReference type="PANTHER" id="PTHR34216">
    <property type="match status" value="1"/>
</dbReference>
<keyword evidence="4" id="KW-1185">Reference proteome</keyword>
<evidence type="ECO:0000259" key="2">
    <source>
        <dbReference type="PROSITE" id="PS51677"/>
    </source>
</evidence>
<dbReference type="InterPro" id="IPR002509">
    <property type="entry name" value="NODB_dom"/>
</dbReference>
<dbReference type="AlphaFoldDB" id="A0A8J6TUU5"/>
<keyword evidence="1" id="KW-0732">Signal</keyword>
<dbReference type="Proteomes" id="UP000632659">
    <property type="component" value="Unassembled WGS sequence"/>
</dbReference>
<evidence type="ECO:0000256" key="1">
    <source>
        <dbReference type="ARBA" id="ARBA00022729"/>
    </source>
</evidence>
<dbReference type="EMBL" id="JACRTL010000003">
    <property type="protein sequence ID" value="MBC8610873.1"/>
    <property type="molecule type" value="Genomic_DNA"/>
</dbReference>
<protein>
    <submittedName>
        <fullName evidence="3">Polysaccharide deacetylase family protein</fullName>
    </submittedName>
</protein>
<dbReference type="InterPro" id="IPR011330">
    <property type="entry name" value="Glyco_hydro/deAcase_b/a-brl"/>
</dbReference>
<organism evidence="3 4">
    <name type="scientific">Massiliimalia timonensis</name>
    <dbReference type="NCBI Taxonomy" id="1987501"/>
    <lineage>
        <taxon>Bacteria</taxon>
        <taxon>Bacillati</taxon>
        <taxon>Bacillota</taxon>
        <taxon>Clostridia</taxon>
        <taxon>Eubacteriales</taxon>
        <taxon>Oscillospiraceae</taxon>
        <taxon>Massiliimalia</taxon>
    </lineage>
</organism>